<proteinExistence type="predicted"/>
<evidence type="ECO:0000313" key="4">
    <source>
        <dbReference type="EMBL" id="MBS4884136.1"/>
    </source>
</evidence>
<dbReference type="PROSITE" id="PS50943">
    <property type="entry name" value="HTH_CROC1"/>
    <property type="match status" value="1"/>
</dbReference>
<reference evidence="4" key="1">
    <citation type="submission" date="2021-02" db="EMBL/GenBank/DDBJ databases">
        <title>Infant gut strain persistence is associated with maternal origin, phylogeny, and functional potential including surface adhesion and iron acquisition.</title>
        <authorList>
            <person name="Lou Y.C."/>
        </authorList>
    </citation>
    <scope>NUCLEOTIDE SEQUENCE</scope>
    <source>
        <strain evidence="4">L3_108_103G1_dasL3_108_103G1_concoct_2</strain>
    </source>
</reference>
<dbReference type="AlphaFoldDB" id="A0A942WGG9"/>
<dbReference type="Gene3D" id="1.10.260.40">
    <property type="entry name" value="lambda repressor-like DNA-binding domains"/>
    <property type="match status" value="1"/>
</dbReference>
<evidence type="ECO:0000256" key="1">
    <source>
        <dbReference type="ARBA" id="ARBA00023125"/>
    </source>
</evidence>
<dbReference type="PANTHER" id="PTHR46558:SF3">
    <property type="entry name" value="TRANSCRIPTIONAL REGULATOR"/>
    <property type="match status" value="1"/>
</dbReference>
<dbReference type="PANTHER" id="PTHR46558">
    <property type="entry name" value="TRACRIPTIONAL REGULATORY PROTEIN-RELATED-RELATED"/>
    <property type="match status" value="1"/>
</dbReference>
<dbReference type="EMBL" id="JAGZMZ010000010">
    <property type="protein sequence ID" value="MBS4884136.1"/>
    <property type="molecule type" value="Genomic_DNA"/>
</dbReference>
<gene>
    <name evidence="4" type="ORF">KHZ85_05155</name>
</gene>
<organism evidence="4 5">
    <name type="scientific">Amedibacillus dolichus</name>
    <dbReference type="NCBI Taxonomy" id="31971"/>
    <lineage>
        <taxon>Bacteria</taxon>
        <taxon>Bacillati</taxon>
        <taxon>Bacillota</taxon>
        <taxon>Erysipelotrichia</taxon>
        <taxon>Erysipelotrichales</taxon>
        <taxon>Erysipelotrichaceae</taxon>
        <taxon>Amedibacillus</taxon>
    </lineage>
</organism>
<dbReference type="CDD" id="cd00093">
    <property type="entry name" value="HTH_XRE"/>
    <property type="match status" value="1"/>
</dbReference>
<keyword evidence="2" id="KW-0472">Membrane</keyword>
<sequence>MRKAKGYTQEELAIKLNVVRQTVSKWEKGLSVPDAHILSKIVDILDTKVSILLGSTISDEIDENAVAEQLAKISEQLAIKNRRNRKIWKTIGIILLIMVLFTILLVIFNMPVSKSISTENSTSFIEKNN</sequence>
<keyword evidence="1" id="KW-0238">DNA-binding</keyword>
<feature type="transmembrane region" description="Helical" evidence="2">
    <location>
        <begin position="87"/>
        <end position="108"/>
    </location>
</feature>
<dbReference type="SMART" id="SM00530">
    <property type="entry name" value="HTH_XRE"/>
    <property type="match status" value="1"/>
</dbReference>
<dbReference type="GO" id="GO:0003677">
    <property type="term" value="F:DNA binding"/>
    <property type="evidence" value="ECO:0007669"/>
    <property type="project" value="UniProtKB-KW"/>
</dbReference>
<evidence type="ECO:0000256" key="2">
    <source>
        <dbReference type="SAM" id="Phobius"/>
    </source>
</evidence>
<keyword evidence="2" id="KW-0812">Transmembrane</keyword>
<dbReference type="InterPro" id="IPR001387">
    <property type="entry name" value="Cro/C1-type_HTH"/>
</dbReference>
<evidence type="ECO:0000313" key="5">
    <source>
        <dbReference type="Proteomes" id="UP000753219"/>
    </source>
</evidence>
<comment type="caution">
    <text evidence="4">The sequence shown here is derived from an EMBL/GenBank/DDBJ whole genome shotgun (WGS) entry which is preliminary data.</text>
</comment>
<accession>A0A942WGG9</accession>
<protein>
    <submittedName>
        <fullName evidence="4">Helix-turn-helix transcriptional regulator</fullName>
    </submittedName>
</protein>
<dbReference type="InterPro" id="IPR010982">
    <property type="entry name" value="Lambda_DNA-bd_dom_sf"/>
</dbReference>
<name>A0A942WGG9_9FIRM</name>
<keyword evidence="2" id="KW-1133">Transmembrane helix</keyword>
<dbReference type="Proteomes" id="UP000753219">
    <property type="component" value="Unassembled WGS sequence"/>
</dbReference>
<dbReference type="SUPFAM" id="SSF47413">
    <property type="entry name" value="lambda repressor-like DNA-binding domains"/>
    <property type="match status" value="1"/>
</dbReference>
<feature type="domain" description="HTH cro/C1-type" evidence="3">
    <location>
        <begin position="1"/>
        <end position="52"/>
    </location>
</feature>
<evidence type="ECO:0000259" key="3">
    <source>
        <dbReference type="PROSITE" id="PS50943"/>
    </source>
</evidence>
<dbReference type="Pfam" id="PF01381">
    <property type="entry name" value="HTH_3"/>
    <property type="match status" value="1"/>
</dbReference>